<reference evidence="2 3" key="1">
    <citation type="submission" date="2019-06" db="EMBL/GenBank/DDBJ databases">
        <title>Whole genome shotgun sequence of Pseudonocardia hydrocarbonoxydans NBRC 14498.</title>
        <authorList>
            <person name="Hosoyama A."/>
            <person name="Uohara A."/>
            <person name="Ohji S."/>
            <person name="Ichikawa N."/>
        </authorList>
    </citation>
    <scope>NUCLEOTIDE SEQUENCE [LARGE SCALE GENOMIC DNA]</scope>
    <source>
        <strain evidence="2 3">NBRC 14498</strain>
    </source>
</reference>
<evidence type="ECO:0000313" key="3">
    <source>
        <dbReference type="Proteomes" id="UP000320338"/>
    </source>
</evidence>
<dbReference type="Proteomes" id="UP000320338">
    <property type="component" value="Unassembled WGS sequence"/>
</dbReference>
<sequence>MRGQVEQHGVALVVEPDRRQVRPPGAAGDRHDRRDRLVEQPPVDRVEIGETGDRVPVTDLELSRLDALGDVPEATVIAIVGSFGV</sequence>
<name>A0A4Y3WML2_9PSEU</name>
<evidence type="ECO:0000313" key="2">
    <source>
        <dbReference type="EMBL" id="GEC20004.1"/>
    </source>
</evidence>
<accession>A0A4Y3WML2</accession>
<proteinExistence type="predicted"/>
<evidence type="ECO:0000256" key="1">
    <source>
        <dbReference type="SAM" id="MobiDB-lite"/>
    </source>
</evidence>
<keyword evidence="3" id="KW-1185">Reference proteome</keyword>
<gene>
    <name evidence="2" type="ORF">PHY01_22870</name>
</gene>
<organism evidence="2 3">
    <name type="scientific">Pseudonocardia hydrocarbonoxydans</name>
    <dbReference type="NCBI Taxonomy" id="76726"/>
    <lineage>
        <taxon>Bacteria</taxon>
        <taxon>Bacillati</taxon>
        <taxon>Actinomycetota</taxon>
        <taxon>Actinomycetes</taxon>
        <taxon>Pseudonocardiales</taxon>
        <taxon>Pseudonocardiaceae</taxon>
        <taxon>Pseudonocardia</taxon>
    </lineage>
</organism>
<dbReference type="AlphaFoldDB" id="A0A4Y3WML2"/>
<protein>
    <submittedName>
        <fullName evidence="2">Uncharacterized protein</fullName>
    </submittedName>
</protein>
<feature type="region of interest" description="Disordered" evidence="1">
    <location>
        <begin position="15"/>
        <end position="41"/>
    </location>
</feature>
<comment type="caution">
    <text evidence="2">The sequence shown here is derived from an EMBL/GenBank/DDBJ whole genome shotgun (WGS) entry which is preliminary data.</text>
</comment>
<feature type="compositionally biased region" description="Basic and acidic residues" evidence="1">
    <location>
        <begin position="28"/>
        <end position="41"/>
    </location>
</feature>
<dbReference type="EMBL" id="BJNG01000017">
    <property type="protein sequence ID" value="GEC20004.1"/>
    <property type="molecule type" value="Genomic_DNA"/>
</dbReference>